<comment type="caution">
    <text evidence="1">The sequence shown here is derived from an EMBL/GenBank/DDBJ whole genome shotgun (WGS) entry which is preliminary data.</text>
</comment>
<protein>
    <submittedName>
        <fullName evidence="1">Uncharacterized protein</fullName>
    </submittedName>
</protein>
<sequence length="264" mass="30564">MYAAYMKHKSTLYASIATNDVLVKYDDKNTVDQEVSLVWMNLAYALKADVIKKYRDCYTEVKPAEDRLYERFAWTEWCVWQRIFEGIEKNKNDVFNTSASSSSSEMVGVRGMKRLLAMEESIDNWTVPETVDNSLTINDIDINKEFFKYQVEALSVFQKDKFFCWRNDLQKLMALSSIVFLDGVHGMLDFLSVDVSRALNTFILSSLGSAFVMQTEARRDLEDILLSYKKKYESWDAIKKIANLHEKYKSDAAVLCIMETILAL</sequence>
<dbReference type="Proteomes" id="UP000253551">
    <property type="component" value="Unassembled WGS sequence"/>
</dbReference>
<evidence type="ECO:0000313" key="2">
    <source>
        <dbReference type="Proteomes" id="UP000253551"/>
    </source>
</evidence>
<evidence type="ECO:0000313" key="1">
    <source>
        <dbReference type="EMBL" id="RCI03238.1"/>
    </source>
</evidence>
<reference evidence="1 2" key="1">
    <citation type="journal article" date="2018" name="G3 (Bethesda)">
        <title>Phylogenetic and Phylogenomic Definition of Rhizopus Species.</title>
        <authorList>
            <person name="Gryganskyi A.P."/>
            <person name="Golan J."/>
            <person name="Dolatabadi S."/>
            <person name="Mondo S."/>
            <person name="Robb S."/>
            <person name="Idnurm A."/>
            <person name="Muszewska A."/>
            <person name="Steczkiewicz K."/>
            <person name="Masonjones S."/>
            <person name="Liao H.L."/>
            <person name="Gajdeczka M.T."/>
            <person name="Anike F."/>
            <person name="Vuek A."/>
            <person name="Anishchenko I.M."/>
            <person name="Voigt K."/>
            <person name="de Hoog G.S."/>
            <person name="Smith M.E."/>
            <person name="Heitman J."/>
            <person name="Vilgalys R."/>
            <person name="Stajich J.E."/>
        </authorList>
    </citation>
    <scope>NUCLEOTIDE SEQUENCE [LARGE SCALE GENOMIC DNA]</scope>
    <source>
        <strain evidence="1 2">LSU 92-RS-03</strain>
    </source>
</reference>
<proteinExistence type="predicted"/>
<gene>
    <name evidence="1" type="ORF">CU098_008446</name>
</gene>
<dbReference type="EMBL" id="PJQM01001093">
    <property type="protein sequence ID" value="RCI03238.1"/>
    <property type="molecule type" value="Genomic_DNA"/>
</dbReference>
<organism evidence="1 2">
    <name type="scientific">Rhizopus stolonifer</name>
    <name type="common">Rhizopus nigricans</name>
    <dbReference type="NCBI Taxonomy" id="4846"/>
    <lineage>
        <taxon>Eukaryota</taxon>
        <taxon>Fungi</taxon>
        <taxon>Fungi incertae sedis</taxon>
        <taxon>Mucoromycota</taxon>
        <taxon>Mucoromycotina</taxon>
        <taxon>Mucoromycetes</taxon>
        <taxon>Mucorales</taxon>
        <taxon>Mucorineae</taxon>
        <taxon>Rhizopodaceae</taxon>
        <taxon>Rhizopus</taxon>
    </lineage>
</organism>
<dbReference type="OrthoDB" id="2290051at2759"/>
<keyword evidence="2" id="KW-1185">Reference proteome</keyword>
<name>A0A367KM51_RHIST</name>
<dbReference type="AlphaFoldDB" id="A0A367KM51"/>
<accession>A0A367KM51</accession>